<sequence>MRKVSKRLLVRSLVVGMIVLAIYFTHEVSQSLAIICPDEKAKKILKELCQLYESNHVDGNLCYDLCQTESIQYVSCFNYHRGKVVFRGSWKGDPVILKSKYSHLSDYPRPFASIVDKEGTMRTVVPDIALFTSMVYHQVKGQFGFELDMTEEDLLKHMWKSKYSTREDTPEGLTDSEIISLWALLQQEEFVLNKFWNQFRHYPEIYGTCGHFYILEYVPPGYILNPSAISMQHQLASLPWLNRAKVAMAMVEFIGAVDDQFPEKLHLCDVKHSNFGVTQDWVVKAIDVDITFFQNQLDTTLNQPECTSAQECHFFDCKGSCNTTSGRCNSQRSNTNLQAVCADIFSRHYGTPGLLRLPPTQVARQIDSVLQECLQQKGLPSGTKISETPVYQRLLEVLKTSLQYVER</sequence>
<dbReference type="RefSeq" id="XP_030841356.1">
    <property type="nucleotide sequence ID" value="XM_030985496.1"/>
</dbReference>
<keyword evidence="4" id="KW-0256">Endoplasmic reticulum</keyword>
<dbReference type="Proteomes" id="UP000007110">
    <property type="component" value="Unassembled WGS sequence"/>
</dbReference>
<evidence type="ECO:0000256" key="7">
    <source>
        <dbReference type="ARBA" id="ARBA00023136"/>
    </source>
</evidence>
<dbReference type="SMART" id="SM01299">
    <property type="entry name" value="PIP49_N"/>
    <property type="match status" value="1"/>
</dbReference>
<dbReference type="GO" id="GO:0005789">
    <property type="term" value="C:endoplasmic reticulum membrane"/>
    <property type="evidence" value="ECO:0007669"/>
    <property type="project" value="UniProtKB-SubCell"/>
</dbReference>
<feature type="domain" description="FAM69 N-terminal" evidence="9">
    <location>
        <begin position="1"/>
        <end position="157"/>
    </location>
</feature>
<evidence type="ECO:0000256" key="1">
    <source>
        <dbReference type="ARBA" id="ARBA00004648"/>
    </source>
</evidence>
<evidence type="ECO:0000313" key="10">
    <source>
        <dbReference type="EnsemblMetazoa" id="XP_030841355"/>
    </source>
</evidence>
<keyword evidence="3" id="KW-0812">Transmembrane</keyword>
<evidence type="ECO:0000256" key="6">
    <source>
        <dbReference type="ARBA" id="ARBA00022989"/>
    </source>
</evidence>
<accession>A0A7M7NVY8</accession>
<evidence type="ECO:0000259" key="9">
    <source>
        <dbReference type="SMART" id="SM01299"/>
    </source>
</evidence>
<dbReference type="PANTHER" id="PTHR21093">
    <property type="entry name" value="DIVERGENT PROTEIN KINASE DOMAIN 1C-RELATED"/>
    <property type="match status" value="1"/>
</dbReference>
<dbReference type="InterPro" id="IPR022049">
    <property type="entry name" value="FAM69_kinase_dom"/>
</dbReference>
<proteinExistence type="inferred from homology"/>
<keyword evidence="8" id="KW-1015">Disulfide bond</keyword>
<dbReference type="OMA" id="DYPKRFM"/>
<evidence type="ECO:0000256" key="4">
    <source>
        <dbReference type="ARBA" id="ARBA00022824"/>
    </source>
</evidence>
<keyword evidence="6" id="KW-1133">Transmembrane helix</keyword>
<evidence type="ECO:0000256" key="8">
    <source>
        <dbReference type="ARBA" id="ARBA00023157"/>
    </source>
</evidence>
<keyword evidence="11" id="KW-1185">Reference proteome</keyword>
<keyword evidence="7" id="KW-0472">Membrane</keyword>
<dbReference type="InterPro" id="IPR029244">
    <property type="entry name" value="FAM69_N"/>
</dbReference>
<evidence type="ECO:0000256" key="5">
    <source>
        <dbReference type="ARBA" id="ARBA00022968"/>
    </source>
</evidence>
<dbReference type="GeneID" id="115924006"/>
<organism evidence="10 11">
    <name type="scientific">Strongylocentrotus purpuratus</name>
    <name type="common">Purple sea urchin</name>
    <dbReference type="NCBI Taxonomy" id="7668"/>
    <lineage>
        <taxon>Eukaryota</taxon>
        <taxon>Metazoa</taxon>
        <taxon>Echinodermata</taxon>
        <taxon>Eleutherozoa</taxon>
        <taxon>Echinozoa</taxon>
        <taxon>Echinoidea</taxon>
        <taxon>Euechinoidea</taxon>
        <taxon>Echinacea</taxon>
        <taxon>Camarodonta</taxon>
        <taxon>Echinidea</taxon>
        <taxon>Strongylocentrotidae</taxon>
        <taxon>Strongylocentrotus</taxon>
    </lineage>
</organism>
<dbReference type="AlphaFoldDB" id="A0A7M7NVY8"/>
<reference evidence="11" key="1">
    <citation type="submission" date="2015-02" db="EMBL/GenBank/DDBJ databases">
        <title>Genome sequencing for Strongylocentrotus purpuratus.</title>
        <authorList>
            <person name="Murali S."/>
            <person name="Liu Y."/>
            <person name="Vee V."/>
            <person name="English A."/>
            <person name="Wang M."/>
            <person name="Skinner E."/>
            <person name="Han Y."/>
            <person name="Muzny D.M."/>
            <person name="Worley K.C."/>
            <person name="Gibbs R.A."/>
        </authorList>
    </citation>
    <scope>NUCLEOTIDE SEQUENCE</scope>
</reference>
<dbReference type="OrthoDB" id="8543887at2759"/>
<dbReference type="Pfam" id="PF12260">
    <property type="entry name" value="PIP49_C"/>
    <property type="match status" value="1"/>
</dbReference>
<dbReference type="InParanoid" id="A0A7M7NVY8"/>
<comment type="subcellular location">
    <subcellularLocation>
        <location evidence="1">Endoplasmic reticulum membrane</location>
        <topology evidence="1">Single-pass type II membrane protein</topology>
    </subcellularLocation>
</comment>
<protein>
    <recommendedName>
        <fullName evidence="9">FAM69 N-terminal domain-containing protein</fullName>
    </recommendedName>
</protein>
<comment type="similarity">
    <text evidence="2">Belongs to the DIPK family.</text>
</comment>
<dbReference type="Pfam" id="PF14875">
    <property type="entry name" value="PIP49_N"/>
    <property type="match status" value="1"/>
</dbReference>
<reference evidence="10" key="2">
    <citation type="submission" date="2021-01" db="UniProtKB">
        <authorList>
            <consortium name="EnsemblMetazoa"/>
        </authorList>
    </citation>
    <scope>IDENTIFICATION</scope>
</reference>
<evidence type="ECO:0000256" key="3">
    <source>
        <dbReference type="ARBA" id="ARBA00022692"/>
    </source>
</evidence>
<keyword evidence="5" id="KW-0735">Signal-anchor</keyword>
<dbReference type="EnsemblMetazoa" id="XM_030985495">
    <property type="protein sequence ID" value="XP_030841355"/>
    <property type="gene ID" value="LOC115924006"/>
</dbReference>
<evidence type="ECO:0000313" key="11">
    <source>
        <dbReference type="Proteomes" id="UP000007110"/>
    </source>
</evidence>
<dbReference type="RefSeq" id="XP_030841355.1">
    <property type="nucleotide sequence ID" value="XM_030985495.1"/>
</dbReference>
<dbReference type="KEGG" id="spu:115924006"/>
<name>A0A7M7NVY8_STRPU</name>
<dbReference type="PANTHER" id="PTHR21093:SF2">
    <property type="entry name" value="DIVERGENT PROTEIN KINASE DOMAIN 1C"/>
    <property type="match status" value="1"/>
</dbReference>
<dbReference type="EnsemblMetazoa" id="XM_030985496">
    <property type="protein sequence ID" value="XP_030841356"/>
    <property type="gene ID" value="LOC115924006"/>
</dbReference>
<evidence type="ECO:0000256" key="2">
    <source>
        <dbReference type="ARBA" id="ARBA00006338"/>
    </source>
</evidence>